<reference evidence="5 6" key="1">
    <citation type="submission" date="2015-05" db="EMBL/GenBank/DDBJ databases">
        <title>Distinctive expansion of gene families associated with plant cell wall degradation and secondary metabolism in the genomes of grapevine trunk pathogens.</title>
        <authorList>
            <person name="Lawrence D.P."/>
            <person name="Travadon R."/>
            <person name="Rolshausen P.E."/>
            <person name="Baumgartner K."/>
        </authorList>
    </citation>
    <scope>NUCLEOTIDE SEQUENCE [LARGE SCALE GENOMIC DNA]</scope>
    <source>
        <strain evidence="5">UCRPC4</strain>
    </source>
</reference>
<protein>
    <submittedName>
        <fullName evidence="5">Putative hexaprenyldihydroxybenzoate mitochondrial</fullName>
    </submittedName>
</protein>
<dbReference type="GO" id="GO:0061542">
    <property type="term" value="F:3-demethylubiquinol 3-O-methyltransferase activity"/>
    <property type="evidence" value="ECO:0007669"/>
    <property type="project" value="EnsemblFungi"/>
</dbReference>
<keyword evidence="1" id="KW-0489">Methyltransferase</keyword>
<proteinExistence type="predicted"/>
<dbReference type="CDD" id="cd02440">
    <property type="entry name" value="AdoMet_MTases"/>
    <property type="match status" value="1"/>
</dbReference>
<evidence type="ECO:0000313" key="5">
    <source>
        <dbReference type="EMBL" id="KKY28902.1"/>
    </source>
</evidence>
<dbReference type="PANTHER" id="PTHR43464">
    <property type="entry name" value="METHYLTRANSFERASE"/>
    <property type="match status" value="1"/>
</dbReference>
<dbReference type="GO" id="GO:0010420">
    <property type="term" value="F:polyprenyldihydroxybenzoate methyltransferase activity"/>
    <property type="evidence" value="ECO:0007669"/>
    <property type="project" value="EnsemblFungi"/>
</dbReference>
<evidence type="ECO:0000256" key="1">
    <source>
        <dbReference type="ARBA" id="ARBA00022603"/>
    </source>
</evidence>
<name>A0A0G2F286_PHACM</name>
<dbReference type="Proteomes" id="UP000053317">
    <property type="component" value="Unassembled WGS sequence"/>
</dbReference>
<keyword evidence="6" id="KW-1185">Reference proteome</keyword>
<dbReference type="SUPFAM" id="SSF53335">
    <property type="entry name" value="S-adenosyl-L-methionine-dependent methyltransferases"/>
    <property type="match status" value="1"/>
</dbReference>
<accession>A0A0G2F286</accession>
<dbReference type="Gene3D" id="3.40.50.150">
    <property type="entry name" value="Vaccinia Virus protein VP39"/>
    <property type="match status" value="1"/>
</dbReference>
<dbReference type="AlphaFoldDB" id="A0A0G2F286"/>
<evidence type="ECO:0000256" key="4">
    <source>
        <dbReference type="ARBA" id="ARBA00022691"/>
    </source>
</evidence>
<gene>
    <name evidence="5" type="ORF">UCRPC4_g00326</name>
</gene>
<comment type="caution">
    <text evidence="5">The sequence shown here is derived from an EMBL/GenBank/DDBJ whole genome shotgun (WGS) entry which is preliminary data.</text>
</comment>
<keyword evidence="4" id="KW-0949">S-adenosyl-L-methionine</keyword>
<dbReference type="PANTHER" id="PTHR43464:SF19">
    <property type="entry name" value="UBIQUINONE BIOSYNTHESIS O-METHYLTRANSFERASE, MITOCHONDRIAL"/>
    <property type="match status" value="1"/>
</dbReference>
<reference evidence="5 6" key="2">
    <citation type="submission" date="2015-05" db="EMBL/GenBank/DDBJ databases">
        <authorList>
            <person name="Morales-Cruz A."/>
            <person name="Amrine K.C."/>
            <person name="Cantu D."/>
        </authorList>
    </citation>
    <scope>NUCLEOTIDE SEQUENCE [LARGE SCALE GENOMIC DNA]</scope>
    <source>
        <strain evidence="5">UCRPC4</strain>
    </source>
</reference>
<evidence type="ECO:0000256" key="2">
    <source>
        <dbReference type="ARBA" id="ARBA00022679"/>
    </source>
</evidence>
<evidence type="ECO:0000256" key="3">
    <source>
        <dbReference type="ARBA" id="ARBA00022688"/>
    </source>
</evidence>
<keyword evidence="2" id="KW-0808">Transferase</keyword>
<dbReference type="Pfam" id="PF13489">
    <property type="entry name" value="Methyltransf_23"/>
    <property type="match status" value="1"/>
</dbReference>
<dbReference type="NCBIfam" id="TIGR01983">
    <property type="entry name" value="UbiG"/>
    <property type="match status" value="1"/>
</dbReference>
<dbReference type="GO" id="GO:0032259">
    <property type="term" value="P:methylation"/>
    <property type="evidence" value="ECO:0007669"/>
    <property type="project" value="UniProtKB-KW"/>
</dbReference>
<dbReference type="InterPro" id="IPR010233">
    <property type="entry name" value="UbiG_MeTrfase"/>
</dbReference>
<keyword evidence="3" id="KW-0831">Ubiquinone biosynthesis</keyword>
<dbReference type="OrthoDB" id="3265906at2759"/>
<dbReference type="EMBL" id="LCWF01000007">
    <property type="protein sequence ID" value="KKY28902.1"/>
    <property type="molecule type" value="Genomic_DNA"/>
</dbReference>
<organism evidence="5 6">
    <name type="scientific">Phaeomoniella chlamydospora</name>
    <name type="common">Phaeoacremonium chlamydosporum</name>
    <dbReference type="NCBI Taxonomy" id="158046"/>
    <lineage>
        <taxon>Eukaryota</taxon>
        <taxon>Fungi</taxon>
        <taxon>Dikarya</taxon>
        <taxon>Ascomycota</taxon>
        <taxon>Pezizomycotina</taxon>
        <taxon>Eurotiomycetes</taxon>
        <taxon>Chaetothyriomycetidae</taxon>
        <taxon>Phaeomoniellales</taxon>
        <taxon>Phaeomoniellaceae</taxon>
        <taxon>Phaeomoniella</taxon>
    </lineage>
</organism>
<sequence length="233" mass="26117">MNPLRHDFITECLSTDPSNTISKKYEYLDIGCGGGIFAESAARRPHTSSVTAIDPTPEVIAIAREHARNDPSLSPPKLTYINTSIENLSTHLPPSPSSSPPHQFDIITLFEVLEHITHPSPFLTHILSTHLKPGGWFICSTISRHPMSFLTTKLIAEMPVFGLVPPGTHTWSQYIKPEELQNWFYEREENKGTFEAGRCKGVMYVPGVGWKWTPEGWGLEGWGNYFWGVKKVG</sequence>
<dbReference type="InterPro" id="IPR029063">
    <property type="entry name" value="SAM-dependent_MTases_sf"/>
</dbReference>
<dbReference type="GO" id="GO:0031314">
    <property type="term" value="C:extrinsic component of mitochondrial inner membrane"/>
    <property type="evidence" value="ECO:0007669"/>
    <property type="project" value="EnsemblFungi"/>
</dbReference>
<evidence type="ECO:0000313" key="6">
    <source>
        <dbReference type="Proteomes" id="UP000053317"/>
    </source>
</evidence>